<feature type="region of interest" description="Disordered" evidence="1">
    <location>
        <begin position="1"/>
        <end position="34"/>
    </location>
</feature>
<evidence type="ECO:0000256" key="1">
    <source>
        <dbReference type="SAM" id="MobiDB-lite"/>
    </source>
</evidence>
<dbReference type="EMBL" id="GGEC01023182">
    <property type="protein sequence ID" value="MBX03666.1"/>
    <property type="molecule type" value="Transcribed_RNA"/>
</dbReference>
<evidence type="ECO:0000313" key="2">
    <source>
        <dbReference type="EMBL" id="MBX03666.1"/>
    </source>
</evidence>
<protein>
    <submittedName>
        <fullName evidence="2">Uncharacterized protein</fullName>
    </submittedName>
</protein>
<dbReference type="AlphaFoldDB" id="A0A2P2KD54"/>
<reference evidence="2" key="1">
    <citation type="submission" date="2018-02" db="EMBL/GenBank/DDBJ databases">
        <title>Rhizophora mucronata_Transcriptome.</title>
        <authorList>
            <person name="Meera S.P."/>
            <person name="Sreeshan A."/>
            <person name="Augustine A."/>
        </authorList>
    </citation>
    <scope>NUCLEOTIDE SEQUENCE</scope>
    <source>
        <tissue evidence="2">Leaf</tissue>
    </source>
</reference>
<accession>A0A2P2KD54</accession>
<proteinExistence type="predicted"/>
<name>A0A2P2KD54_RHIMU</name>
<sequence length="34" mass="4085">MENPNVKERHSSAGHHRHWLPQDRFLGHFQPLKP</sequence>
<organism evidence="2">
    <name type="scientific">Rhizophora mucronata</name>
    <name type="common">Asiatic mangrove</name>
    <dbReference type="NCBI Taxonomy" id="61149"/>
    <lineage>
        <taxon>Eukaryota</taxon>
        <taxon>Viridiplantae</taxon>
        <taxon>Streptophyta</taxon>
        <taxon>Embryophyta</taxon>
        <taxon>Tracheophyta</taxon>
        <taxon>Spermatophyta</taxon>
        <taxon>Magnoliopsida</taxon>
        <taxon>eudicotyledons</taxon>
        <taxon>Gunneridae</taxon>
        <taxon>Pentapetalae</taxon>
        <taxon>rosids</taxon>
        <taxon>fabids</taxon>
        <taxon>Malpighiales</taxon>
        <taxon>Rhizophoraceae</taxon>
        <taxon>Rhizophora</taxon>
    </lineage>
</organism>
<feature type="compositionally biased region" description="Basic and acidic residues" evidence="1">
    <location>
        <begin position="1"/>
        <end position="11"/>
    </location>
</feature>